<reference evidence="5" key="1">
    <citation type="journal article" date="2019" name="Int. J. Syst. Evol. Microbiol.">
        <title>The Global Catalogue of Microorganisms (GCM) 10K type strain sequencing project: providing services to taxonomists for standard genome sequencing and annotation.</title>
        <authorList>
            <consortium name="The Broad Institute Genomics Platform"/>
            <consortium name="The Broad Institute Genome Sequencing Center for Infectious Disease"/>
            <person name="Wu L."/>
            <person name="Ma J."/>
        </authorList>
    </citation>
    <scope>NUCLEOTIDE SEQUENCE [LARGE SCALE GENOMIC DNA]</scope>
    <source>
        <strain evidence="5">CGMCC 4.7304</strain>
    </source>
</reference>
<feature type="region of interest" description="Disordered" evidence="1">
    <location>
        <begin position="25"/>
        <end position="46"/>
    </location>
</feature>
<accession>A0ABW0Z6W4</accession>
<gene>
    <name evidence="4" type="ORF">ACFP1Z_21885</name>
</gene>
<name>A0ABW0Z6W4_9ACTN</name>
<dbReference type="RefSeq" id="WP_390318554.1">
    <property type="nucleotide sequence ID" value="NZ_JBHSPB010000013.1"/>
</dbReference>
<evidence type="ECO:0000256" key="1">
    <source>
        <dbReference type="SAM" id="MobiDB-lite"/>
    </source>
</evidence>
<evidence type="ECO:0000256" key="3">
    <source>
        <dbReference type="SAM" id="SignalP"/>
    </source>
</evidence>
<keyword evidence="5" id="KW-1185">Reference proteome</keyword>
<feature type="signal peptide" evidence="3">
    <location>
        <begin position="1"/>
        <end position="23"/>
    </location>
</feature>
<keyword evidence="2" id="KW-0472">Membrane</keyword>
<keyword evidence="2" id="KW-1133">Transmembrane helix</keyword>
<organism evidence="4 5">
    <name type="scientific">Streptomyces gamaensis</name>
    <dbReference type="NCBI Taxonomy" id="1763542"/>
    <lineage>
        <taxon>Bacteria</taxon>
        <taxon>Bacillati</taxon>
        <taxon>Actinomycetota</taxon>
        <taxon>Actinomycetes</taxon>
        <taxon>Kitasatosporales</taxon>
        <taxon>Streptomycetaceae</taxon>
        <taxon>Streptomyces</taxon>
    </lineage>
</organism>
<sequence>MPSSRALAVGAVAVAFLATSAPAPPFESTVHHRPRASRAEREPERCAVPGRAVPPIAARLAGGPRTYEAGAAPRAWRLELRNATGTECRSLHPVAVFADRAHALRPAQVRLDFYDAAAARWRPVRFERSDAAESVGAFEGLPGPPGPPGQGGPVFTGFTVPAHGTVQVPVRLGFAPGAPEGPVTASVTAVQRHGGDGDWAGDSDSYTFRVRDGGRPALARTGTVRHVFALCCAVCALLSAGGALVLSARRERP</sequence>
<comment type="caution">
    <text evidence="4">The sequence shown here is derived from an EMBL/GenBank/DDBJ whole genome shotgun (WGS) entry which is preliminary data.</text>
</comment>
<keyword evidence="2" id="KW-0812">Transmembrane</keyword>
<proteinExistence type="predicted"/>
<dbReference type="EMBL" id="JBHSPB010000013">
    <property type="protein sequence ID" value="MFC5722823.1"/>
    <property type="molecule type" value="Genomic_DNA"/>
</dbReference>
<dbReference type="Proteomes" id="UP001596083">
    <property type="component" value="Unassembled WGS sequence"/>
</dbReference>
<feature type="chain" id="PRO_5046399793" description="DUF4232 domain-containing protein" evidence="3">
    <location>
        <begin position="24"/>
        <end position="253"/>
    </location>
</feature>
<keyword evidence="3" id="KW-0732">Signal</keyword>
<evidence type="ECO:0000256" key="2">
    <source>
        <dbReference type="SAM" id="Phobius"/>
    </source>
</evidence>
<evidence type="ECO:0008006" key="6">
    <source>
        <dbReference type="Google" id="ProtNLM"/>
    </source>
</evidence>
<evidence type="ECO:0000313" key="4">
    <source>
        <dbReference type="EMBL" id="MFC5722823.1"/>
    </source>
</evidence>
<evidence type="ECO:0000313" key="5">
    <source>
        <dbReference type="Proteomes" id="UP001596083"/>
    </source>
</evidence>
<feature type="transmembrane region" description="Helical" evidence="2">
    <location>
        <begin position="227"/>
        <end position="248"/>
    </location>
</feature>
<protein>
    <recommendedName>
        <fullName evidence="6">DUF4232 domain-containing protein</fullName>
    </recommendedName>
</protein>